<dbReference type="InterPro" id="IPR004027">
    <property type="entry name" value="SEC_C_motif"/>
</dbReference>
<organism evidence="2 3">
    <name type="scientific">Caenispirillum salinarum AK4</name>
    <dbReference type="NCBI Taxonomy" id="1238182"/>
    <lineage>
        <taxon>Bacteria</taxon>
        <taxon>Pseudomonadati</taxon>
        <taxon>Pseudomonadota</taxon>
        <taxon>Alphaproteobacteria</taxon>
        <taxon>Rhodospirillales</taxon>
        <taxon>Novispirillaceae</taxon>
        <taxon>Caenispirillum</taxon>
    </lineage>
</organism>
<proteinExistence type="predicted"/>
<dbReference type="AlphaFoldDB" id="K9H3F0"/>
<reference evidence="2 3" key="1">
    <citation type="journal article" date="2013" name="Genome Announc.">
        <title>Draft Genome Sequence of an Alphaproteobacterium, Caenispirillum salinarum AK4(T), Isolated from a Solar Saltern.</title>
        <authorList>
            <person name="Khatri I."/>
            <person name="Singh A."/>
            <person name="Korpole S."/>
            <person name="Pinnaka A.K."/>
            <person name="Subramanian S."/>
        </authorList>
    </citation>
    <scope>NUCLEOTIDE SEQUENCE [LARGE SCALE GENOMIC DNA]</scope>
    <source>
        <strain evidence="2 3">AK4</strain>
    </source>
</reference>
<dbReference type="InterPro" id="IPR032710">
    <property type="entry name" value="NTF2-like_dom_sf"/>
</dbReference>
<dbReference type="NCBIfam" id="NF002449">
    <property type="entry name" value="PRK01617.1"/>
    <property type="match status" value="1"/>
</dbReference>
<dbReference type="STRING" id="1238182.C882_1628"/>
<dbReference type="SUPFAM" id="SSF103642">
    <property type="entry name" value="Sec-C motif"/>
    <property type="match status" value="1"/>
</dbReference>
<feature type="domain" description="YchJ-like middle NTF2-like" evidence="1">
    <location>
        <begin position="28"/>
        <end position="127"/>
    </location>
</feature>
<protein>
    <submittedName>
        <fullName evidence="2">UPF0225 protein YchJ</fullName>
    </submittedName>
</protein>
<evidence type="ECO:0000313" key="3">
    <source>
        <dbReference type="Proteomes" id="UP000009881"/>
    </source>
</evidence>
<dbReference type="eggNOG" id="COG3012">
    <property type="taxonomic scope" value="Bacteria"/>
</dbReference>
<name>K9H3F0_9PROT</name>
<dbReference type="SUPFAM" id="SSF54427">
    <property type="entry name" value="NTF2-like"/>
    <property type="match status" value="1"/>
</dbReference>
<evidence type="ECO:0000259" key="1">
    <source>
        <dbReference type="Pfam" id="PF17775"/>
    </source>
</evidence>
<evidence type="ECO:0000313" key="2">
    <source>
        <dbReference type="EMBL" id="EKV32790.1"/>
    </source>
</evidence>
<gene>
    <name evidence="2" type="ORF">C882_1628</name>
</gene>
<dbReference type="PANTHER" id="PTHR33747:SF1">
    <property type="entry name" value="ADENYLATE CYCLASE-ASSOCIATED CAP C-TERMINAL DOMAIN-CONTAINING PROTEIN"/>
    <property type="match status" value="1"/>
</dbReference>
<dbReference type="Gene3D" id="3.10.450.50">
    <property type="match status" value="1"/>
</dbReference>
<dbReference type="EMBL" id="ANHY01000002">
    <property type="protein sequence ID" value="EKV32790.1"/>
    <property type="molecule type" value="Genomic_DNA"/>
</dbReference>
<dbReference type="PANTHER" id="PTHR33747">
    <property type="entry name" value="UPF0225 PROTEIN SCO1677"/>
    <property type="match status" value="1"/>
</dbReference>
<dbReference type="Pfam" id="PF02810">
    <property type="entry name" value="SEC-C"/>
    <property type="match status" value="2"/>
</dbReference>
<dbReference type="OrthoDB" id="21421at2"/>
<sequence length="161" mass="17666">MTACPCGSGRDYDACCGPLLARKAKAETAEALMRSRYTAFTKGDVDYLEETLRPDTRDDFEREAVAEWSRESTWQGLEIRSTEAGGPADDKGVVEFVAHFSFQGKPQVHHETSVFAKDGDTWYYVDGKMGPPPRTVQKVGRNDPCPCGSGKKFKKCCGAAA</sequence>
<dbReference type="NCBIfam" id="NF001213">
    <property type="entry name" value="PRK00183.1"/>
    <property type="match status" value="1"/>
</dbReference>
<keyword evidence="3" id="KW-1185">Reference proteome</keyword>
<dbReference type="NCBIfam" id="NF002486">
    <property type="entry name" value="PRK01752.1"/>
    <property type="match status" value="1"/>
</dbReference>
<dbReference type="RefSeq" id="WP_009538617.1">
    <property type="nucleotide sequence ID" value="NZ_ANHY01000002.1"/>
</dbReference>
<dbReference type="Proteomes" id="UP000009881">
    <property type="component" value="Unassembled WGS sequence"/>
</dbReference>
<dbReference type="Pfam" id="PF17775">
    <property type="entry name" value="YchJ_M-like"/>
    <property type="match status" value="1"/>
</dbReference>
<comment type="caution">
    <text evidence="2">The sequence shown here is derived from an EMBL/GenBank/DDBJ whole genome shotgun (WGS) entry which is preliminary data.</text>
</comment>
<dbReference type="InterPro" id="IPR048469">
    <property type="entry name" value="YchJ-like_M"/>
</dbReference>
<accession>K9H3F0</accession>